<dbReference type="Proteomes" id="UP001549036">
    <property type="component" value="Unassembled WGS sequence"/>
</dbReference>
<evidence type="ECO:0000256" key="1">
    <source>
        <dbReference type="SAM" id="SignalP"/>
    </source>
</evidence>
<reference evidence="2 3" key="1">
    <citation type="submission" date="2024-06" db="EMBL/GenBank/DDBJ databases">
        <title>Genomic Encyclopedia of Type Strains, Phase IV (KMG-IV): sequencing the most valuable type-strain genomes for metagenomic binning, comparative biology and taxonomic classification.</title>
        <authorList>
            <person name="Goeker M."/>
        </authorList>
    </citation>
    <scope>NUCLEOTIDE SEQUENCE [LARGE SCALE GENOMIC DNA]</scope>
    <source>
        <strain evidence="2 3">DSM 29846</strain>
    </source>
</reference>
<dbReference type="Gene3D" id="2.40.50.90">
    <property type="match status" value="1"/>
</dbReference>
<feature type="chain" id="PRO_5045295642" evidence="1">
    <location>
        <begin position="19"/>
        <end position="181"/>
    </location>
</feature>
<protein>
    <submittedName>
        <fullName evidence="2">Endonuclease YncB(Thermonuclease family)</fullName>
    </submittedName>
</protein>
<organism evidence="2 3">
    <name type="scientific">Mesorhizobium shonense</name>
    <dbReference type="NCBI Taxonomy" id="1209948"/>
    <lineage>
        <taxon>Bacteria</taxon>
        <taxon>Pseudomonadati</taxon>
        <taxon>Pseudomonadota</taxon>
        <taxon>Alphaproteobacteria</taxon>
        <taxon>Hyphomicrobiales</taxon>
        <taxon>Phyllobacteriaceae</taxon>
        <taxon>Mesorhizobium</taxon>
    </lineage>
</organism>
<dbReference type="GO" id="GO:0004519">
    <property type="term" value="F:endonuclease activity"/>
    <property type="evidence" value="ECO:0007669"/>
    <property type="project" value="UniProtKB-KW"/>
</dbReference>
<evidence type="ECO:0000313" key="3">
    <source>
        <dbReference type="Proteomes" id="UP001549036"/>
    </source>
</evidence>
<keyword evidence="1" id="KW-0732">Signal</keyword>
<keyword evidence="2" id="KW-0378">Hydrolase</keyword>
<accession>A0ABV2HVG8</accession>
<keyword evidence="2" id="KW-0540">Nuclease</keyword>
<evidence type="ECO:0000313" key="2">
    <source>
        <dbReference type="EMBL" id="MET3594625.1"/>
    </source>
</evidence>
<comment type="caution">
    <text evidence="2">The sequence shown here is derived from an EMBL/GenBank/DDBJ whole genome shotgun (WGS) entry which is preliminary data.</text>
</comment>
<gene>
    <name evidence="2" type="ORF">ABID26_004033</name>
</gene>
<dbReference type="SUPFAM" id="SSF50199">
    <property type="entry name" value="Staphylococcal nuclease"/>
    <property type="match status" value="1"/>
</dbReference>
<name>A0ABV2HVG8_9HYPH</name>
<sequence length="181" mass="19317">MKIQAVIRTAILAITVSAGFSSEAGSASFTLLPGVTLETGDSWTMDGRHYRLYGVQACLRGSTYTDRSGKRRDCGEASLAVLGAYVRDTRPTCAVLFTSAATTYVACSASVGSDRLDLADLLIASGFAFAAVRADGLPQYPPYAVVEQMARDRNAGLWQFGDVQHPAFLLARARQAKRGAQ</sequence>
<dbReference type="EMBL" id="JBEPLM010000007">
    <property type="protein sequence ID" value="MET3594625.1"/>
    <property type="molecule type" value="Genomic_DNA"/>
</dbReference>
<dbReference type="InterPro" id="IPR035437">
    <property type="entry name" value="SNase_OB-fold_sf"/>
</dbReference>
<keyword evidence="2" id="KW-0255">Endonuclease</keyword>
<keyword evidence="3" id="KW-1185">Reference proteome</keyword>
<feature type="signal peptide" evidence="1">
    <location>
        <begin position="1"/>
        <end position="18"/>
    </location>
</feature>
<proteinExistence type="predicted"/>
<dbReference type="RefSeq" id="WP_354416076.1">
    <property type="nucleotide sequence ID" value="NZ_JBEPLM010000007.1"/>
</dbReference>